<protein>
    <submittedName>
        <fullName evidence="1">Uncharacterized protein</fullName>
    </submittedName>
</protein>
<dbReference type="EMBL" id="HG803186">
    <property type="protein sequence ID" value="CDM12445.1"/>
    <property type="molecule type" value="Genomic_DNA"/>
</dbReference>
<geneLocation type="plasmid" evidence="1">
    <name>p48/10</name>
</geneLocation>
<dbReference type="AlphaFoldDB" id="A0AAI8ZLI3"/>
<evidence type="ECO:0000313" key="1">
    <source>
        <dbReference type="EMBL" id="CDM12445.1"/>
    </source>
</evidence>
<reference evidence="1" key="1">
    <citation type="journal article" date="2014" name="Genome Announc.">
        <title>Complete Nucleotide Sequence of pVv01, a P1-Like Plasmid Prophage of Vibrio vulnificus.</title>
        <authorList>
            <person name="Hammerl J.A."/>
            <person name="Klevanskaa K."/>
            <person name="Strauch E."/>
            <person name="Hertwig S."/>
        </authorList>
    </citation>
    <scope>NUCLEOTIDE SEQUENCE</scope>
    <source>
        <strain evidence="1">48/10</strain>
    </source>
</reference>
<keyword evidence="1" id="KW-0614">Plasmid</keyword>
<proteinExistence type="predicted"/>
<sequence>MRKGNQPETGIIDSEHSDTDCAAFGELYVCNDCGSHDVGIKDSLEAFCHSCSSLNIIVE</sequence>
<name>A0AAI8ZLI3_VIBVL</name>
<accession>A0AAI8ZLI3</accession>
<reference evidence="1" key="2">
    <citation type="submission" date="2014-01" db="EMBL/GenBank/DDBJ databases">
        <authorList>
            <person name="Hammerl J."/>
        </authorList>
    </citation>
    <scope>NUCLEOTIDE SEQUENCE</scope>
    <source>
        <strain evidence="1">48/10</strain>
        <plasmid evidence="1">p48/10</plasmid>
    </source>
</reference>
<organism evidence="1">
    <name type="scientific">Vibrio vulnificus</name>
    <dbReference type="NCBI Taxonomy" id="672"/>
    <lineage>
        <taxon>Bacteria</taxon>
        <taxon>Pseudomonadati</taxon>
        <taxon>Pseudomonadota</taxon>
        <taxon>Gammaproteobacteria</taxon>
        <taxon>Vibrionales</taxon>
        <taxon>Vibrionaceae</taxon>
        <taxon>Vibrio</taxon>
    </lineage>
</organism>